<accession>A0AAN9YYU2</accession>
<evidence type="ECO:0000256" key="11">
    <source>
        <dbReference type="SAM" id="Phobius"/>
    </source>
</evidence>
<feature type="transmembrane region" description="Helical" evidence="11">
    <location>
        <begin position="102"/>
        <end position="124"/>
    </location>
</feature>
<keyword evidence="7 11" id="KW-0472">Membrane</keyword>
<reference evidence="12 13" key="1">
    <citation type="submission" date="2024-03" db="EMBL/GenBank/DDBJ databases">
        <title>The genome assembly and annotation of the cricket Gryllus longicercus Weissman &amp; Gray.</title>
        <authorList>
            <person name="Szrajer S."/>
            <person name="Gray D."/>
            <person name="Ylla G."/>
        </authorList>
    </citation>
    <scope>NUCLEOTIDE SEQUENCE [LARGE SCALE GENOMIC DNA]</scope>
    <source>
        <strain evidence="12">DAG 2021-001</strain>
        <tissue evidence="12">Whole body minus gut</tissue>
    </source>
</reference>
<comment type="subcellular location">
    <subcellularLocation>
        <location evidence="2">Cell membrane</location>
        <topology evidence="2">Multi-pass membrane protein</topology>
    </subcellularLocation>
    <subcellularLocation>
        <location evidence="1">Endoplasmic reticulum membrane</location>
        <topology evidence="1">Multi-pass membrane protein</topology>
    </subcellularLocation>
</comment>
<evidence type="ECO:0000256" key="3">
    <source>
        <dbReference type="ARBA" id="ARBA00022475"/>
    </source>
</evidence>
<evidence type="ECO:0000256" key="4">
    <source>
        <dbReference type="ARBA" id="ARBA00022692"/>
    </source>
</evidence>
<organism evidence="12 13">
    <name type="scientific">Gryllus longicercus</name>
    <dbReference type="NCBI Taxonomy" id="2509291"/>
    <lineage>
        <taxon>Eukaryota</taxon>
        <taxon>Metazoa</taxon>
        <taxon>Ecdysozoa</taxon>
        <taxon>Arthropoda</taxon>
        <taxon>Hexapoda</taxon>
        <taxon>Insecta</taxon>
        <taxon>Pterygota</taxon>
        <taxon>Neoptera</taxon>
        <taxon>Polyneoptera</taxon>
        <taxon>Orthoptera</taxon>
        <taxon>Ensifera</taxon>
        <taxon>Gryllidea</taxon>
        <taxon>Grylloidea</taxon>
        <taxon>Gryllidae</taxon>
        <taxon>Gryllinae</taxon>
        <taxon>Gryllus</taxon>
    </lineage>
</organism>
<comment type="similarity">
    <text evidence="8">Belongs to the TMEM147 family.</text>
</comment>
<dbReference type="Proteomes" id="UP001378592">
    <property type="component" value="Unassembled WGS sequence"/>
</dbReference>
<evidence type="ECO:0000256" key="10">
    <source>
        <dbReference type="ARBA" id="ARBA00034899"/>
    </source>
</evidence>
<dbReference type="AlphaFoldDB" id="A0AAN9YYU2"/>
<evidence type="ECO:0000256" key="1">
    <source>
        <dbReference type="ARBA" id="ARBA00004477"/>
    </source>
</evidence>
<dbReference type="EMBL" id="JAZDUA010000678">
    <property type="protein sequence ID" value="KAK7789994.1"/>
    <property type="molecule type" value="Genomic_DNA"/>
</dbReference>
<comment type="caution">
    <text evidence="12">The sequence shown here is derived from an EMBL/GenBank/DDBJ whole genome shotgun (WGS) entry which is preliminary data.</text>
</comment>
<proteinExistence type="inferred from homology"/>
<evidence type="ECO:0000256" key="6">
    <source>
        <dbReference type="ARBA" id="ARBA00022989"/>
    </source>
</evidence>
<evidence type="ECO:0000256" key="7">
    <source>
        <dbReference type="ARBA" id="ARBA00023136"/>
    </source>
</evidence>
<keyword evidence="6 11" id="KW-1133">Transmembrane helix</keyword>
<protein>
    <recommendedName>
        <fullName evidence="9">BOS complex subunit TMEM147</fullName>
    </recommendedName>
    <alternativeName>
        <fullName evidence="10">Transmembrane protein 147</fullName>
    </alternativeName>
</protein>
<keyword evidence="5" id="KW-0256">Endoplasmic reticulum</keyword>
<keyword evidence="4 11" id="KW-0812">Transmembrane</keyword>
<dbReference type="PANTHER" id="PTHR12869:SF0">
    <property type="entry name" value="BOS COMPLEX SUBUNIT TMEM147"/>
    <property type="match status" value="1"/>
</dbReference>
<evidence type="ECO:0000313" key="12">
    <source>
        <dbReference type="EMBL" id="KAK7789994.1"/>
    </source>
</evidence>
<dbReference type="PANTHER" id="PTHR12869">
    <property type="entry name" value="SMALL SEVEN TRANSMEMBRANE DOMAIN-CONTAINING PROTEIN"/>
    <property type="match status" value="1"/>
</dbReference>
<evidence type="ECO:0000256" key="9">
    <source>
        <dbReference type="ARBA" id="ARBA00034846"/>
    </source>
</evidence>
<dbReference type="InterPro" id="IPR019164">
    <property type="entry name" value="TMEM147"/>
</dbReference>
<evidence type="ECO:0000256" key="2">
    <source>
        <dbReference type="ARBA" id="ARBA00004651"/>
    </source>
</evidence>
<name>A0AAN9YYU2_9ORTH</name>
<sequence>MTLYHFGNCLALVYVPFYFTYKYSGLSEYGAFWKCFQAGGIYIFTQLCKMLILATFFPAADVNNQEGIDFLGEFFKTTVDLADLGGLYMVLMGIPGKGHAKVLTAGVGWAGAEIVLTRFLLLWVGARGAEFDWMYIQKSIESNISLVQHITTATLVWLWSRHDLNRSLLPVVTAMLLLCAYKPLLLDVLGHVTHTGSWIALLLRAVFTLCLGVTTLQIYAGLAQTMGIY</sequence>
<keyword evidence="3" id="KW-1003">Cell membrane</keyword>
<gene>
    <name evidence="12" type="ORF">R5R35_009206</name>
</gene>
<evidence type="ECO:0000256" key="5">
    <source>
        <dbReference type="ARBA" id="ARBA00022824"/>
    </source>
</evidence>
<dbReference type="GO" id="GO:0005789">
    <property type="term" value="C:endoplasmic reticulum membrane"/>
    <property type="evidence" value="ECO:0007669"/>
    <property type="project" value="UniProtKB-SubCell"/>
</dbReference>
<feature type="transmembrane region" description="Helical" evidence="11">
    <location>
        <begin position="198"/>
        <end position="222"/>
    </location>
</feature>
<dbReference type="GO" id="GO:0005886">
    <property type="term" value="C:plasma membrane"/>
    <property type="evidence" value="ECO:0007669"/>
    <property type="project" value="UniProtKB-SubCell"/>
</dbReference>
<evidence type="ECO:0000313" key="13">
    <source>
        <dbReference type="Proteomes" id="UP001378592"/>
    </source>
</evidence>
<dbReference type="Pfam" id="PF09767">
    <property type="entry name" value="DUF2053"/>
    <property type="match status" value="1"/>
</dbReference>
<feature type="transmembrane region" description="Helical" evidence="11">
    <location>
        <begin position="167"/>
        <end position="186"/>
    </location>
</feature>
<evidence type="ECO:0000256" key="8">
    <source>
        <dbReference type="ARBA" id="ARBA00034739"/>
    </source>
</evidence>
<keyword evidence="13" id="KW-1185">Reference proteome</keyword>